<keyword evidence="3 6" id="KW-0812">Transmembrane</keyword>
<sequence>MILAVSLGLLVLIPNPTSAVIIACFSIYVFIASGSGNLQTVYPSEMFPTHVRSTAVGFATMISRIGAALGTFLLPISLDALGIQITMGILTGILLLALFISIKWAPETRNVSLEKAANVNAS</sequence>
<dbReference type="Gene3D" id="1.20.1250.20">
    <property type="entry name" value="MFS general substrate transporter like domains"/>
    <property type="match status" value="1"/>
</dbReference>
<dbReference type="SUPFAM" id="SSF103473">
    <property type="entry name" value="MFS general substrate transporter"/>
    <property type="match status" value="1"/>
</dbReference>
<name>A0ABU5C2W2_9BACI</name>
<evidence type="ECO:0000256" key="2">
    <source>
        <dbReference type="ARBA" id="ARBA00022448"/>
    </source>
</evidence>
<gene>
    <name evidence="8" type="ORF">RWE15_03350</name>
</gene>
<dbReference type="InterPro" id="IPR050814">
    <property type="entry name" value="Myo-inositol_Transporter"/>
</dbReference>
<evidence type="ECO:0000256" key="3">
    <source>
        <dbReference type="ARBA" id="ARBA00022692"/>
    </source>
</evidence>
<evidence type="ECO:0000313" key="9">
    <source>
        <dbReference type="Proteomes" id="UP001281447"/>
    </source>
</evidence>
<evidence type="ECO:0000256" key="1">
    <source>
        <dbReference type="ARBA" id="ARBA00004651"/>
    </source>
</evidence>
<feature type="transmembrane region" description="Helical" evidence="6">
    <location>
        <begin position="55"/>
        <end position="74"/>
    </location>
</feature>
<organism evidence="8 9">
    <name type="scientific">Tigheibacillus halophilus</name>
    <dbReference type="NCBI Taxonomy" id="361280"/>
    <lineage>
        <taxon>Bacteria</taxon>
        <taxon>Bacillati</taxon>
        <taxon>Bacillota</taxon>
        <taxon>Bacilli</taxon>
        <taxon>Bacillales</taxon>
        <taxon>Bacillaceae</taxon>
        <taxon>Tigheibacillus</taxon>
    </lineage>
</organism>
<dbReference type="InterPro" id="IPR036259">
    <property type="entry name" value="MFS_trans_sf"/>
</dbReference>
<evidence type="ECO:0000256" key="5">
    <source>
        <dbReference type="ARBA" id="ARBA00023136"/>
    </source>
</evidence>
<keyword evidence="4 6" id="KW-1133">Transmembrane helix</keyword>
<dbReference type="PANTHER" id="PTHR48020">
    <property type="entry name" value="PROTON MYO-INOSITOL COTRANSPORTER"/>
    <property type="match status" value="1"/>
</dbReference>
<proteinExistence type="predicted"/>
<keyword evidence="9" id="KW-1185">Reference proteome</keyword>
<dbReference type="EMBL" id="JAWDIP010000003">
    <property type="protein sequence ID" value="MDY0393653.1"/>
    <property type="molecule type" value="Genomic_DNA"/>
</dbReference>
<evidence type="ECO:0000259" key="7">
    <source>
        <dbReference type="PROSITE" id="PS50850"/>
    </source>
</evidence>
<keyword evidence="2" id="KW-0813">Transport</keyword>
<dbReference type="PANTHER" id="PTHR48020:SF12">
    <property type="entry name" value="PROTON MYO-INOSITOL COTRANSPORTER"/>
    <property type="match status" value="1"/>
</dbReference>
<comment type="subcellular location">
    <subcellularLocation>
        <location evidence="1">Cell membrane</location>
        <topology evidence="1">Multi-pass membrane protein</topology>
    </subcellularLocation>
</comment>
<protein>
    <submittedName>
        <fullName evidence="8">MFS transporter</fullName>
    </submittedName>
</protein>
<reference evidence="8 9" key="1">
    <citation type="submission" date="2023-10" db="EMBL/GenBank/DDBJ databases">
        <title>Virgibacillus halophilus 5B73C genome.</title>
        <authorList>
            <person name="Miliotis G."/>
            <person name="Sengupta P."/>
            <person name="Hameed A."/>
            <person name="Chuvochina M."/>
            <person name="Mcdonagh F."/>
            <person name="Simpson A.C."/>
            <person name="Singh N.K."/>
            <person name="Rekha P.D."/>
            <person name="Raman K."/>
            <person name="Hugenholtz P."/>
            <person name="Venkateswaran K."/>
        </authorList>
    </citation>
    <scope>NUCLEOTIDE SEQUENCE [LARGE SCALE GENOMIC DNA]</scope>
    <source>
        <strain evidence="8 9">5B73C</strain>
    </source>
</reference>
<keyword evidence="5 6" id="KW-0472">Membrane</keyword>
<dbReference type="InterPro" id="IPR005828">
    <property type="entry name" value="MFS_sugar_transport-like"/>
</dbReference>
<accession>A0ABU5C2W2</accession>
<dbReference type="PROSITE" id="PS50850">
    <property type="entry name" value="MFS"/>
    <property type="match status" value="1"/>
</dbReference>
<evidence type="ECO:0000313" key="8">
    <source>
        <dbReference type="EMBL" id="MDY0393653.1"/>
    </source>
</evidence>
<feature type="transmembrane region" description="Helical" evidence="6">
    <location>
        <begin position="81"/>
        <end position="102"/>
    </location>
</feature>
<evidence type="ECO:0000256" key="4">
    <source>
        <dbReference type="ARBA" id="ARBA00022989"/>
    </source>
</evidence>
<feature type="domain" description="Major facilitator superfamily (MFS) profile" evidence="7">
    <location>
        <begin position="1"/>
        <end position="109"/>
    </location>
</feature>
<comment type="caution">
    <text evidence="8">The sequence shown here is derived from an EMBL/GenBank/DDBJ whole genome shotgun (WGS) entry which is preliminary data.</text>
</comment>
<dbReference type="InterPro" id="IPR020846">
    <property type="entry name" value="MFS_dom"/>
</dbReference>
<dbReference type="Proteomes" id="UP001281447">
    <property type="component" value="Unassembled WGS sequence"/>
</dbReference>
<dbReference type="Pfam" id="PF00083">
    <property type="entry name" value="Sugar_tr"/>
    <property type="match status" value="1"/>
</dbReference>
<evidence type="ECO:0000256" key="6">
    <source>
        <dbReference type="SAM" id="Phobius"/>
    </source>
</evidence>